<dbReference type="Proteomes" id="UP000335636">
    <property type="component" value="Unassembled WGS sequence"/>
</dbReference>
<organism evidence="2 3">
    <name type="scientific">Marmota monax</name>
    <name type="common">Woodchuck</name>
    <dbReference type="NCBI Taxonomy" id="9995"/>
    <lineage>
        <taxon>Eukaryota</taxon>
        <taxon>Metazoa</taxon>
        <taxon>Chordata</taxon>
        <taxon>Craniata</taxon>
        <taxon>Vertebrata</taxon>
        <taxon>Euteleostomi</taxon>
        <taxon>Mammalia</taxon>
        <taxon>Eutheria</taxon>
        <taxon>Euarchontoglires</taxon>
        <taxon>Glires</taxon>
        <taxon>Rodentia</taxon>
        <taxon>Sciuromorpha</taxon>
        <taxon>Sciuridae</taxon>
        <taxon>Xerinae</taxon>
        <taxon>Marmotini</taxon>
        <taxon>Marmota</taxon>
    </lineage>
</organism>
<feature type="region of interest" description="Disordered" evidence="1">
    <location>
        <begin position="1"/>
        <end position="63"/>
    </location>
</feature>
<dbReference type="GO" id="GO:0032797">
    <property type="term" value="C:SMN complex"/>
    <property type="evidence" value="ECO:0007669"/>
    <property type="project" value="InterPro"/>
</dbReference>
<feature type="region of interest" description="Disordered" evidence="1">
    <location>
        <begin position="81"/>
        <end position="110"/>
    </location>
</feature>
<evidence type="ECO:0000313" key="3">
    <source>
        <dbReference type="Proteomes" id="UP000335636"/>
    </source>
</evidence>
<dbReference type="PANTHER" id="PTHR16238">
    <property type="entry name" value="GEM-ASSOCIATED PROTEIN 8"/>
    <property type="match status" value="1"/>
</dbReference>
<sequence>MGLGRSKDSVLLWNKSADPPPRTPVPVLAPVPGPGSALSSLTGSPAIPKLHPTQLIPIPRRSPELRSPGWEPDVYGVGGASGATLPRGSSSEPRFSCPGNGPSSLSLSPHRKIGPCSPTTRDLQAASPRVSVTIWTFTEMAAEASTSKATELWYCHPVYARYWQHYHQAMAWMRSHQNAYRKAVESYFSFPWYFPSAGFPQSSYDNEGGYPQSFYDHHVAWQDSYYSYTPNRSSGQPPCDSRSQTPTREDQALFEEEEMESESDEEVECDLSNMEITDELRQYFAQTERHREERRRQQQLDAERLDDYVNADHGLYCNIRRSVEPPSERPGERRQAEMKRLYGESAAKIQAMEAAVQLSFDKHCDRKQPKYWPVIPLKF</sequence>
<name>A0A5E4BJW7_MARMO</name>
<feature type="compositionally biased region" description="Acidic residues" evidence="1">
    <location>
        <begin position="252"/>
        <end position="266"/>
    </location>
</feature>
<protein>
    <recommendedName>
        <fullName evidence="4">Gem-associated protein 8</fullName>
    </recommendedName>
</protein>
<evidence type="ECO:0008006" key="4">
    <source>
        <dbReference type="Google" id="ProtNLM"/>
    </source>
</evidence>
<gene>
    <name evidence="2" type="ORF">MONAX_5E033926</name>
</gene>
<dbReference type="AlphaFoldDB" id="A0A5E4BJW7"/>
<feature type="compositionally biased region" description="Pro residues" evidence="1">
    <location>
        <begin position="18"/>
        <end position="33"/>
    </location>
</feature>
<dbReference type="Pfam" id="PF15348">
    <property type="entry name" value="GEMIN8"/>
    <property type="match status" value="1"/>
</dbReference>
<dbReference type="PANTHER" id="PTHR16238:SF7">
    <property type="entry name" value="GEM-ASSOCIATED PROTEIN 8"/>
    <property type="match status" value="1"/>
</dbReference>
<evidence type="ECO:0000256" key="1">
    <source>
        <dbReference type="SAM" id="MobiDB-lite"/>
    </source>
</evidence>
<evidence type="ECO:0000313" key="2">
    <source>
        <dbReference type="EMBL" id="VTJ69857.1"/>
    </source>
</evidence>
<comment type="caution">
    <text evidence="2">The sequence shown here is derived from an EMBL/GenBank/DDBJ whole genome shotgun (WGS) entry which is preliminary data.</text>
</comment>
<keyword evidence="3" id="KW-1185">Reference proteome</keyword>
<accession>A0A5E4BJW7</accession>
<dbReference type="GO" id="GO:0000387">
    <property type="term" value="P:spliceosomal snRNP assembly"/>
    <property type="evidence" value="ECO:0007669"/>
    <property type="project" value="InterPro"/>
</dbReference>
<proteinExistence type="predicted"/>
<reference evidence="2" key="1">
    <citation type="submission" date="2019-04" db="EMBL/GenBank/DDBJ databases">
        <authorList>
            <person name="Alioto T."/>
            <person name="Alioto T."/>
        </authorList>
    </citation>
    <scope>NUCLEOTIDE SEQUENCE [LARGE SCALE GENOMIC DNA]</scope>
</reference>
<feature type="compositionally biased region" description="Polar residues" evidence="1">
    <location>
        <begin position="229"/>
        <end position="246"/>
    </location>
</feature>
<dbReference type="EMBL" id="CABDUW010000481">
    <property type="protein sequence ID" value="VTJ69857.1"/>
    <property type="molecule type" value="Genomic_DNA"/>
</dbReference>
<feature type="region of interest" description="Disordered" evidence="1">
    <location>
        <begin position="229"/>
        <end position="266"/>
    </location>
</feature>
<dbReference type="InterPro" id="IPR034754">
    <property type="entry name" value="GEMIN8"/>
</dbReference>